<protein>
    <submittedName>
        <fullName evidence="2">Uncharacterized protein</fullName>
    </submittedName>
</protein>
<keyword evidence="1" id="KW-0472">Membrane</keyword>
<dbReference type="Proteomes" id="UP000004259">
    <property type="component" value="Unassembled WGS sequence"/>
</dbReference>
<keyword evidence="3" id="KW-1185">Reference proteome</keyword>
<proteinExistence type="predicted"/>
<dbReference type="AlphaFoldDB" id="E9SBB7"/>
<sequence length="54" mass="6014">MHDLRFLWIRLCRRNKGSAFVTVSAFAAVSAWVNYFISGGAKKMAENANSPPLL</sequence>
<name>E9SBB7_RUMAL</name>
<dbReference type="EMBL" id="ADKM02000066">
    <property type="protein sequence ID" value="EGC03389.1"/>
    <property type="molecule type" value="Genomic_DNA"/>
</dbReference>
<keyword evidence="1" id="KW-0812">Transmembrane</keyword>
<evidence type="ECO:0000256" key="1">
    <source>
        <dbReference type="SAM" id="Phobius"/>
    </source>
</evidence>
<organism evidence="2 3">
    <name type="scientific">Ruminococcus albus 8</name>
    <dbReference type="NCBI Taxonomy" id="246199"/>
    <lineage>
        <taxon>Bacteria</taxon>
        <taxon>Bacillati</taxon>
        <taxon>Bacillota</taxon>
        <taxon>Clostridia</taxon>
        <taxon>Eubacteriales</taxon>
        <taxon>Oscillospiraceae</taxon>
        <taxon>Ruminococcus</taxon>
    </lineage>
</organism>
<accession>E9SBB7</accession>
<comment type="caution">
    <text evidence="2">The sequence shown here is derived from an EMBL/GenBank/DDBJ whole genome shotgun (WGS) entry which is preliminary data.</text>
</comment>
<keyword evidence="1" id="KW-1133">Transmembrane helix</keyword>
<reference evidence="2 3" key="1">
    <citation type="submission" date="2011-02" db="EMBL/GenBank/DDBJ databases">
        <authorList>
            <person name="Nelson K.E."/>
            <person name="Sutton G."/>
            <person name="Torralba M."/>
            <person name="Durkin S."/>
            <person name="Harkins D."/>
            <person name="Montgomery R."/>
            <person name="Ziemer C."/>
            <person name="Klaassens E."/>
            <person name="Ocuiv P."/>
            <person name="Morrison M."/>
        </authorList>
    </citation>
    <scope>NUCLEOTIDE SEQUENCE [LARGE SCALE GENOMIC DNA]</scope>
    <source>
        <strain evidence="2 3">8</strain>
    </source>
</reference>
<gene>
    <name evidence="2" type="ORF">CUS_6590</name>
</gene>
<evidence type="ECO:0000313" key="3">
    <source>
        <dbReference type="Proteomes" id="UP000004259"/>
    </source>
</evidence>
<evidence type="ECO:0000313" key="2">
    <source>
        <dbReference type="EMBL" id="EGC03389.1"/>
    </source>
</evidence>
<feature type="transmembrane region" description="Helical" evidence="1">
    <location>
        <begin position="20"/>
        <end position="37"/>
    </location>
</feature>